<organism evidence="2 3">
    <name type="scientific">Gossypium arboreum</name>
    <name type="common">Tree cotton</name>
    <name type="synonym">Gossypium nanking</name>
    <dbReference type="NCBI Taxonomy" id="29729"/>
    <lineage>
        <taxon>Eukaryota</taxon>
        <taxon>Viridiplantae</taxon>
        <taxon>Streptophyta</taxon>
        <taxon>Embryophyta</taxon>
        <taxon>Tracheophyta</taxon>
        <taxon>Spermatophyta</taxon>
        <taxon>Magnoliopsida</taxon>
        <taxon>eudicotyledons</taxon>
        <taxon>Gunneridae</taxon>
        <taxon>Pentapetalae</taxon>
        <taxon>rosids</taxon>
        <taxon>malvids</taxon>
        <taxon>Malvales</taxon>
        <taxon>Malvaceae</taxon>
        <taxon>Malvoideae</taxon>
        <taxon>Gossypium</taxon>
    </lineage>
</organism>
<sequence>MHLTDVALLCWHCKSDDTWPVFILGRPSGGSLGYNSTPSMQTKRPDRSLSGLPNVGQCTTMCISNMGESEALFNFLDGLKLWLKIELQRSDSRPYASHGGSRVPSQVSQGTNEVPQELWQRKKWGSR</sequence>
<name>A0ABR0PTS9_GOSAR</name>
<evidence type="ECO:0000256" key="1">
    <source>
        <dbReference type="SAM" id="MobiDB-lite"/>
    </source>
</evidence>
<reference evidence="2 3" key="1">
    <citation type="submission" date="2023-03" db="EMBL/GenBank/DDBJ databases">
        <title>WGS of Gossypium arboreum.</title>
        <authorList>
            <person name="Yu D."/>
        </authorList>
    </citation>
    <scope>NUCLEOTIDE SEQUENCE [LARGE SCALE GENOMIC DNA]</scope>
    <source>
        <tissue evidence="2">Leaf</tissue>
    </source>
</reference>
<evidence type="ECO:0000313" key="2">
    <source>
        <dbReference type="EMBL" id="KAK5830371.1"/>
    </source>
</evidence>
<protein>
    <submittedName>
        <fullName evidence="2">Uncharacterized protein</fullName>
    </submittedName>
</protein>
<feature type="region of interest" description="Disordered" evidence="1">
    <location>
        <begin position="92"/>
        <end position="127"/>
    </location>
</feature>
<gene>
    <name evidence="2" type="ORF">PVK06_014165</name>
</gene>
<feature type="compositionally biased region" description="Polar residues" evidence="1">
    <location>
        <begin position="103"/>
        <end position="114"/>
    </location>
</feature>
<evidence type="ECO:0000313" key="3">
    <source>
        <dbReference type="Proteomes" id="UP001358586"/>
    </source>
</evidence>
<keyword evidence="3" id="KW-1185">Reference proteome</keyword>
<proteinExistence type="predicted"/>
<accession>A0ABR0PTS9</accession>
<dbReference type="EMBL" id="JARKNE010000005">
    <property type="protein sequence ID" value="KAK5830371.1"/>
    <property type="molecule type" value="Genomic_DNA"/>
</dbReference>
<comment type="caution">
    <text evidence="2">The sequence shown here is derived from an EMBL/GenBank/DDBJ whole genome shotgun (WGS) entry which is preliminary data.</text>
</comment>
<dbReference type="Proteomes" id="UP001358586">
    <property type="component" value="Chromosome 5"/>
</dbReference>